<dbReference type="OrthoDB" id="5825043at2759"/>
<reference evidence="2 4" key="3">
    <citation type="submission" date="2018-11" db="EMBL/GenBank/DDBJ databases">
        <authorList>
            <consortium name="Pathogen Informatics"/>
        </authorList>
    </citation>
    <scope>NUCLEOTIDE SEQUENCE [LARGE SCALE GENOMIC DNA]</scope>
</reference>
<dbReference type="OMA" id="IGMDTIF"/>
<reference evidence="1" key="2">
    <citation type="submission" date="2012-08" db="EMBL/GenBank/DDBJ databases">
        <title>The Genome Sequence of Wuchereria bancrofti.</title>
        <authorList>
            <consortium name="The Broad Institute Genome Sequencing Platform"/>
            <consortium name="Broad Institute Genome Sequencing Center for Infectious Disease"/>
            <person name="Nutman T.B."/>
            <person name="Fink D.L."/>
            <person name="Russ C."/>
            <person name="Young S."/>
            <person name="Zeng Q."/>
            <person name="Koehrsen M."/>
            <person name="Alvarado L."/>
            <person name="Berlin A."/>
            <person name="Borenstein D."/>
            <person name="Chapman S.B."/>
            <person name="Chen Z."/>
            <person name="Engels R."/>
            <person name="Freedman E."/>
            <person name="Gellesch M."/>
            <person name="Goldberg J."/>
            <person name="Griggs A."/>
            <person name="Gujja S."/>
            <person name="Heilman E.R."/>
            <person name="Heiman D."/>
            <person name="Hepburn T."/>
            <person name="Howarth C."/>
            <person name="Jen D."/>
            <person name="Larson L."/>
            <person name="Lewis B."/>
            <person name="Mehta T."/>
            <person name="Park D."/>
            <person name="Pearson M."/>
            <person name="Richards J."/>
            <person name="Roberts A."/>
            <person name="Saif S."/>
            <person name="Shea T."/>
            <person name="Shenoy N."/>
            <person name="Sisk P."/>
            <person name="Stolte C."/>
            <person name="Sykes S."/>
            <person name="Walk T."/>
            <person name="White J."/>
            <person name="Yandava C."/>
            <person name="Haas B."/>
            <person name="Henn M.R."/>
            <person name="Nusbaum C."/>
            <person name="Birren B."/>
        </authorList>
    </citation>
    <scope>NUCLEOTIDE SEQUENCE</scope>
</reference>
<dbReference type="Proteomes" id="UP000004810">
    <property type="component" value="Unassembled WGS sequence"/>
</dbReference>
<dbReference type="AlphaFoldDB" id="J9F2I7"/>
<evidence type="ECO:0000313" key="3">
    <source>
        <dbReference type="Proteomes" id="UP000004810"/>
    </source>
</evidence>
<reference evidence="3" key="1">
    <citation type="submission" date="2012-08" db="EMBL/GenBank/DDBJ databases">
        <title>The Genome Sequence of Wuchereria bancrofti.</title>
        <authorList>
            <person name="Nutman T.B."/>
            <person name="Fink D.L."/>
            <person name="Russ C."/>
            <person name="Young S."/>
            <person name="Zeng Q."/>
            <person name="Koehrsen M."/>
            <person name="Alvarado L."/>
            <person name="Berlin A."/>
            <person name="Chapman S.B."/>
            <person name="Chen Z."/>
            <person name="Freedman E."/>
            <person name="Gellesch M."/>
            <person name="Goldberg J."/>
            <person name="Griggs A."/>
            <person name="Gujja S."/>
            <person name="Heilman E.R."/>
            <person name="Heiman D."/>
            <person name="Hepburn T."/>
            <person name="Howarth C."/>
            <person name="Jen D."/>
            <person name="Larson L."/>
            <person name="Lewis B."/>
            <person name="Mehta T."/>
            <person name="Park D."/>
            <person name="Pearson M."/>
            <person name="Roberts A."/>
            <person name="Saif S."/>
            <person name="Shea T."/>
            <person name="Shenoy N."/>
            <person name="Sisk P."/>
            <person name="Stolte C."/>
            <person name="Sykes S."/>
            <person name="Walk T."/>
            <person name="White J."/>
            <person name="Yandava C."/>
            <person name="Haas B."/>
            <person name="Henn M.R."/>
            <person name="Nusbaum C."/>
            <person name="Birren B."/>
        </authorList>
    </citation>
    <scope>NUCLEOTIDE SEQUENCE [LARGE SCALE GENOMIC DNA]</scope>
    <source>
        <strain evidence="3">NA</strain>
    </source>
</reference>
<dbReference type="EMBL" id="UYWW01000752">
    <property type="protein sequence ID" value="VDM09230.1"/>
    <property type="molecule type" value="Genomic_DNA"/>
</dbReference>
<evidence type="ECO:0000313" key="1">
    <source>
        <dbReference type="EMBL" id="EJW83677.1"/>
    </source>
</evidence>
<keyword evidence="4" id="KW-1185">Reference proteome</keyword>
<evidence type="ECO:0000313" key="4">
    <source>
        <dbReference type="Proteomes" id="UP000270924"/>
    </source>
</evidence>
<name>J9F2I7_WUCBA</name>
<protein>
    <submittedName>
        <fullName evidence="1">Uncharacterized protein</fullName>
    </submittedName>
</protein>
<proteinExistence type="predicted"/>
<sequence length="72" mass="7799">MKCGDPLDMEETMVDEDCNISKNISSTILETDDGMGTNSNGNENDNGLMDFECNANPEVCIISIGMDTIFAN</sequence>
<accession>J9F2I7</accession>
<dbReference type="EMBL" id="ADBV01002056">
    <property type="protein sequence ID" value="EJW83677.1"/>
    <property type="molecule type" value="Genomic_DNA"/>
</dbReference>
<dbReference type="InParanoid" id="J9F2I7"/>
<dbReference type="Proteomes" id="UP000270924">
    <property type="component" value="Unassembled WGS sequence"/>
</dbReference>
<organism evidence="1 3">
    <name type="scientific">Wuchereria bancrofti</name>
    <dbReference type="NCBI Taxonomy" id="6293"/>
    <lineage>
        <taxon>Eukaryota</taxon>
        <taxon>Metazoa</taxon>
        <taxon>Ecdysozoa</taxon>
        <taxon>Nematoda</taxon>
        <taxon>Chromadorea</taxon>
        <taxon>Rhabditida</taxon>
        <taxon>Spirurina</taxon>
        <taxon>Spiruromorpha</taxon>
        <taxon>Filarioidea</taxon>
        <taxon>Onchocercidae</taxon>
        <taxon>Wuchereria</taxon>
    </lineage>
</organism>
<evidence type="ECO:0000313" key="2">
    <source>
        <dbReference type="EMBL" id="VDM09230.1"/>
    </source>
</evidence>
<gene>
    <name evidence="2" type="ORF">WBA_LOCUS2616</name>
    <name evidence="1" type="ORF">WUBG_05410</name>
</gene>